<evidence type="ECO:0000256" key="1">
    <source>
        <dbReference type="SAM" id="MobiDB-lite"/>
    </source>
</evidence>
<name>K2NSP6_9LACT</name>
<dbReference type="PATRIC" id="fig|1231377.3.peg.2053"/>
<evidence type="ECO:0000313" key="2">
    <source>
        <dbReference type="EMBL" id="EKF50568.1"/>
    </source>
</evidence>
<protein>
    <submittedName>
        <fullName evidence="2">Uncharacterized protein</fullName>
    </submittedName>
</protein>
<accession>K2NSP6</accession>
<feature type="compositionally biased region" description="Low complexity" evidence="1">
    <location>
        <begin position="36"/>
        <end position="69"/>
    </location>
</feature>
<proteinExistence type="predicted"/>
<dbReference type="AlphaFoldDB" id="K2NSP6"/>
<feature type="region of interest" description="Disordered" evidence="1">
    <location>
        <begin position="29"/>
        <end position="69"/>
    </location>
</feature>
<dbReference type="RefSeq" id="WP_003136702.1">
    <property type="nucleotide sequence ID" value="NZ_AMQS01000040.1"/>
</dbReference>
<dbReference type="Proteomes" id="UP000006787">
    <property type="component" value="Unassembled WGS sequence"/>
</dbReference>
<gene>
    <name evidence="2" type="ORF">C426_2072</name>
</gene>
<comment type="caution">
    <text evidence="2">The sequence shown here is derived from an EMBL/GenBank/DDBJ whole genome shotgun (WGS) entry which is preliminary data.</text>
</comment>
<reference evidence="2 3" key="1">
    <citation type="journal article" date="2012" name="J. Bacteriol.">
        <title>Genome Sequence of the Bacteriocin-Producing Strain Lactococcus garvieae DCC43.</title>
        <authorList>
            <person name="Gabrielsen C."/>
            <person name="Brede D.A."/>
            <person name="Hernandez P.E."/>
            <person name="Nes I.F."/>
            <person name="Diep D.B."/>
        </authorList>
    </citation>
    <scope>NUCLEOTIDE SEQUENCE [LARGE SCALE GENOMIC DNA]</scope>
    <source>
        <strain evidence="2 3">DCC43</strain>
    </source>
</reference>
<dbReference type="EMBL" id="AMQS01000040">
    <property type="protein sequence ID" value="EKF50568.1"/>
    <property type="molecule type" value="Genomic_DNA"/>
</dbReference>
<organism evidence="2 3">
    <name type="scientific">Lactococcus garvieae DCC43</name>
    <dbReference type="NCBI Taxonomy" id="1231377"/>
    <lineage>
        <taxon>Bacteria</taxon>
        <taxon>Bacillati</taxon>
        <taxon>Bacillota</taxon>
        <taxon>Bacilli</taxon>
        <taxon>Lactobacillales</taxon>
        <taxon>Streptococcaceae</taxon>
        <taxon>Lactococcus</taxon>
    </lineage>
</organism>
<sequence>MKKYIIVGMFSFLLGAIVALGISNITQSPATPMAKESSSSTTSEDSSSSSVSSEVKTTPSTTSSSEQSISSLYNLVPPQKTYKNLIVAKTAEAEAYIQMNGYNLTSKTNNVLNEKSLISEASTELPNPVDTSGKESYLYFWANDTQANDLGAVRVNGQVVFFKATDTYLSNLH</sequence>
<evidence type="ECO:0000313" key="3">
    <source>
        <dbReference type="Proteomes" id="UP000006787"/>
    </source>
</evidence>